<dbReference type="PANTHER" id="PTHR33747:SF1">
    <property type="entry name" value="ADENYLATE CYCLASE-ASSOCIATED CAP C-TERMINAL DOMAIN-CONTAINING PROTEIN"/>
    <property type="match status" value="1"/>
</dbReference>
<dbReference type="Pfam" id="PF02810">
    <property type="entry name" value="SEC-C"/>
    <property type="match status" value="1"/>
</dbReference>
<evidence type="ECO:0000259" key="1">
    <source>
        <dbReference type="Pfam" id="PF17775"/>
    </source>
</evidence>
<dbReference type="EMBL" id="QVMU01000003">
    <property type="protein sequence ID" value="RJX73777.1"/>
    <property type="molecule type" value="Genomic_DNA"/>
</dbReference>
<evidence type="ECO:0000313" key="3">
    <source>
        <dbReference type="Proteomes" id="UP000273252"/>
    </source>
</evidence>
<dbReference type="RefSeq" id="WP_120030016.1">
    <property type="nucleotide sequence ID" value="NZ_QVMU01000003.1"/>
</dbReference>
<proteinExistence type="predicted"/>
<gene>
    <name evidence="2" type="ORF">DZ860_06010</name>
</gene>
<reference evidence="2 3" key="1">
    <citation type="submission" date="2018-08" db="EMBL/GenBank/DDBJ databases">
        <title>Vibrio isolated from the Eastern China Marginal Seas.</title>
        <authorList>
            <person name="Li Y."/>
        </authorList>
    </citation>
    <scope>NUCLEOTIDE SEQUENCE [LARGE SCALE GENOMIC DNA]</scope>
    <source>
        <strain evidence="2 3">BEI233</strain>
    </source>
</reference>
<dbReference type="NCBIfam" id="NF002449">
    <property type="entry name" value="PRK01617.1"/>
    <property type="match status" value="1"/>
</dbReference>
<feature type="domain" description="YchJ-like middle NTF2-like" evidence="1">
    <location>
        <begin position="28"/>
        <end position="125"/>
    </location>
</feature>
<protein>
    <recommendedName>
        <fullName evidence="1">YchJ-like middle NTF2-like domain-containing protein</fullName>
    </recommendedName>
</protein>
<dbReference type="PANTHER" id="PTHR33747">
    <property type="entry name" value="UPF0225 PROTEIN SCO1677"/>
    <property type="match status" value="1"/>
</dbReference>
<sequence length="166" mass="18838">MTSCPCGSTTLYSHCCEPIHLDHSKAITPEQLMRARYSAHVHRLVDFIVNTYHPSCHAELEREGIAESANSDWCKLDVISTGSGTNESEGFVTFKAYFNQDGQQFCLEECSRFVRENGLWYYIDGRFPEEQQEIDPRLLQSVKELKVGRNDPCICGSGKKFKKCCG</sequence>
<dbReference type="Pfam" id="PF17775">
    <property type="entry name" value="YchJ_M-like"/>
    <property type="match status" value="1"/>
</dbReference>
<dbReference type="InterPro" id="IPR048469">
    <property type="entry name" value="YchJ-like_M"/>
</dbReference>
<dbReference type="NCBIfam" id="NF002592">
    <property type="entry name" value="PRK02250.1"/>
    <property type="match status" value="1"/>
</dbReference>
<dbReference type="SUPFAM" id="SSF103642">
    <property type="entry name" value="Sec-C motif"/>
    <property type="match status" value="1"/>
</dbReference>
<keyword evidence="3" id="KW-1185">Reference proteome</keyword>
<name>A0A3A6QY89_9VIBR</name>
<dbReference type="OrthoDB" id="21421at2"/>
<dbReference type="SUPFAM" id="SSF54427">
    <property type="entry name" value="NTF2-like"/>
    <property type="match status" value="1"/>
</dbReference>
<accession>A0A3A6QY89</accession>
<evidence type="ECO:0000313" key="2">
    <source>
        <dbReference type="EMBL" id="RJX73777.1"/>
    </source>
</evidence>
<dbReference type="Gene3D" id="3.10.450.50">
    <property type="match status" value="1"/>
</dbReference>
<comment type="caution">
    <text evidence="2">The sequence shown here is derived from an EMBL/GenBank/DDBJ whole genome shotgun (WGS) entry which is preliminary data.</text>
</comment>
<dbReference type="InterPro" id="IPR032710">
    <property type="entry name" value="NTF2-like_dom_sf"/>
</dbReference>
<organism evidence="2 3">
    <name type="scientific">Vibrio sinensis</name>
    <dbReference type="NCBI Taxonomy" id="2302434"/>
    <lineage>
        <taxon>Bacteria</taxon>
        <taxon>Pseudomonadati</taxon>
        <taxon>Pseudomonadota</taxon>
        <taxon>Gammaproteobacteria</taxon>
        <taxon>Vibrionales</taxon>
        <taxon>Vibrionaceae</taxon>
        <taxon>Vibrio</taxon>
    </lineage>
</organism>
<dbReference type="Proteomes" id="UP000273252">
    <property type="component" value="Unassembled WGS sequence"/>
</dbReference>
<dbReference type="InterPro" id="IPR004027">
    <property type="entry name" value="SEC_C_motif"/>
</dbReference>
<dbReference type="AlphaFoldDB" id="A0A3A6QY89"/>